<dbReference type="PATRIC" id="fig|547559.17.peg.205"/>
<dbReference type="Proteomes" id="UP000011543">
    <property type="component" value="Unassembled WGS sequence"/>
</dbReference>
<sequence>MSIDINQFNERSPEELEELSNPELVLRFLWENRDRAWKAKEISRRTEINENSIHPVLSRLEDRGLVRHKGAYWALTDDLERLRQAYDVHRANQLFNDLYGAENRDEWIEASENGTE</sequence>
<dbReference type="GeneID" id="8822940"/>
<organism evidence="2 4">
    <name type="scientific">Natrialba magadii (strain ATCC 43099 / DSM 3394 / CCM 3739 / CIP 104546 / IAM 13178 / JCM 8861 / NBRC 102185 / NCIMB 2190 / MS3)</name>
    <name type="common">Natronobacterium magadii</name>
    <dbReference type="NCBI Taxonomy" id="547559"/>
    <lineage>
        <taxon>Archaea</taxon>
        <taxon>Methanobacteriati</taxon>
        <taxon>Methanobacteriota</taxon>
        <taxon>Stenosarchaea group</taxon>
        <taxon>Halobacteria</taxon>
        <taxon>Halobacteriales</taxon>
        <taxon>Natrialbaceae</taxon>
        <taxon>Natrialba</taxon>
    </lineage>
</organism>
<proteinExistence type="predicted"/>
<dbReference type="HOGENOM" id="CLU_142662_1_0_2"/>
<dbReference type="InterPro" id="IPR036388">
    <property type="entry name" value="WH-like_DNA-bd_sf"/>
</dbReference>
<reference evidence="2" key="4">
    <citation type="submission" date="2016-09" db="EMBL/GenBank/DDBJ databases">
        <authorList>
            <person name="Pfeiffer F."/>
        </authorList>
    </citation>
    <scope>NUCLEOTIDE SEQUENCE</scope>
    <source>
        <strain evidence="2">ATCC 43099</strain>
    </source>
</reference>
<keyword evidence="4" id="KW-1185">Reference proteome</keyword>
<dbReference type="Gene3D" id="1.10.10.10">
    <property type="entry name" value="Winged helix-like DNA-binding domain superfamily/Winged helix DNA-binding domain"/>
    <property type="match status" value="1"/>
</dbReference>
<dbReference type="KEGG" id="nmg:Nmag_0121"/>
<dbReference type="GO" id="GO:0006355">
    <property type="term" value="P:regulation of DNA-templated transcription"/>
    <property type="evidence" value="ECO:0007669"/>
    <property type="project" value="InterPro"/>
</dbReference>
<name>D3SWC7_NATMM</name>
<dbReference type="PaxDb" id="547559-Nmag_0121"/>
<gene>
    <name evidence="2" type="ordered locus">Nmag_0121</name>
    <name evidence="3" type="ORF">C500_01073</name>
</gene>
<accession>D3SWC7</accession>
<dbReference type="Proteomes" id="UP000001879">
    <property type="component" value="Chromosome"/>
</dbReference>
<reference evidence="4" key="1">
    <citation type="submission" date="2010-02" db="EMBL/GenBank/DDBJ databases">
        <title>Complete sequence of chromosome of Natrialba magadii ATCC 43099.</title>
        <authorList>
            <consortium name="US DOE Joint Genome Institute"/>
            <person name="Lucas S."/>
            <person name="Copeland A."/>
            <person name="Lapidus A."/>
            <person name="Cheng J.-F."/>
            <person name="Bruce D."/>
            <person name="Goodwin L."/>
            <person name="Pitluck S."/>
            <person name="Davenport K."/>
            <person name="Saunders E."/>
            <person name="Detter J.C."/>
            <person name="Han C."/>
            <person name="Tapia R."/>
            <person name="Land M."/>
            <person name="Hauser L."/>
            <person name="Kyrpides N."/>
            <person name="Mikhailova N."/>
            <person name="De Castro R.E."/>
            <person name="Maupin-Furlow J.A."/>
            <person name="Woyke T."/>
        </authorList>
    </citation>
    <scope>NUCLEOTIDE SEQUENCE [LARGE SCALE GENOMIC DNA]</scope>
    <source>
        <strain evidence="4">ATCC 43099 / DSM 3394 / CCM 3739 / CIP 104546 / IAM 13178 / JCM 8861 / NBRC 102185 / NCIMB 2190 / MS3</strain>
    </source>
</reference>
<dbReference type="AlphaFoldDB" id="D3SWC7"/>
<dbReference type="Pfam" id="PF09339">
    <property type="entry name" value="HTH_IclR"/>
    <property type="match status" value="1"/>
</dbReference>
<evidence type="ECO:0000313" key="3">
    <source>
        <dbReference type="EMBL" id="ELY33774.1"/>
    </source>
</evidence>
<dbReference type="EMBL" id="AOHS01000008">
    <property type="protein sequence ID" value="ELY33774.1"/>
    <property type="molecule type" value="Genomic_DNA"/>
</dbReference>
<reference evidence="3 5" key="3">
    <citation type="journal article" date="2014" name="PLoS Genet.">
        <title>Phylogenetically driven sequencing of extremely halophilic archaea reveals strategies for static and dynamic osmo-response.</title>
        <authorList>
            <person name="Becker E.A."/>
            <person name="Seitzer P.M."/>
            <person name="Tritt A."/>
            <person name="Larsen D."/>
            <person name="Krusor M."/>
            <person name="Yao A.I."/>
            <person name="Wu D."/>
            <person name="Madern D."/>
            <person name="Eisen J.A."/>
            <person name="Darling A.E."/>
            <person name="Facciotti M.T."/>
        </authorList>
    </citation>
    <scope>NUCLEOTIDE SEQUENCE [LARGE SCALE GENOMIC DNA]</scope>
    <source>
        <strain evidence="5">ATCC 43099 / DSM 3394 / CCM 3739 / CIP 104546 / IAM 13178 / JCM 8861 / NBRC 102185 / NCIMB 2190 / MS3</strain>
        <strain evidence="3">MS-3</strain>
    </source>
</reference>
<dbReference type="SUPFAM" id="SSF46785">
    <property type="entry name" value="Winged helix' DNA-binding domain"/>
    <property type="match status" value="1"/>
</dbReference>
<evidence type="ECO:0000313" key="5">
    <source>
        <dbReference type="Proteomes" id="UP000011543"/>
    </source>
</evidence>
<dbReference type="InterPro" id="IPR005471">
    <property type="entry name" value="Tscrpt_reg_IclR_N"/>
</dbReference>
<dbReference type="RefSeq" id="WP_004213500.1">
    <property type="nucleotide sequence ID" value="NC_013922.1"/>
</dbReference>
<evidence type="ECO:0000313" key="2">
    <source>
        <dbReference type="EMBL" id="ADD03719.1"/>
    </source>
</evidence>
<evidence type="ECO:0000313" key="4">
    <source>
        <dbReference type="Proteomes" id="UP000001879"/>
    </source>
</evidence>
<dbReference type="GO" id="GO:0003677">
    <property type="term" value="F:DNA binding"/>
    <property type="evidence" value="ECO:0007669"/>
    <property type="project" value="InterPro"/>
</dbReference>
<dbReference type="eggNOG" id="arCOG02749">
    <property type="taxonomic scope" value="Archaea"/>
</dbReference>
<dbReference type="EMBL" id="CP001932">
    <property type="protein sequence ID" value="ADD03719.1"/>
    <property type="molecule type" value="Genomic_DNA"/>
</dbReference>
<evidence type="ECO:0000259" key="1">
    <source>
        <dbReference type="Pfam" id="PF09339"/>
    </source>
</evidence>
<feature type="domain" description="HTH iclR-type" evidence="1">
    <location>
        <begin position="32"/>
        <end position="68"/>
    </location>
</feature>
<dbReference type="InterPro" id="IPR036390">
    <property type="entry name" value="WH_DNA-bd_sf"/>
</dbReference>
<dbReference type="STRING" id="547559.Nmag_0121"/>
<reference evidence="2 4" key="2">
    <citation type="journal article" date="2012" name="BMC Genomics">
        <title>A comparative genomics perspective on the genetic content of the alkaliphilic haloarchaeon Natrialba magadii ATCC 43099T.</title>
        <authorList>
            <person name="Siddaramappa S."/>
            <person name="Challacombe J.F."/>
            <person name="Decastro R.E."/>
            <person name="Pfeiffer F."/>
            <person name="Sastre D.E."/>
            <person name="Gimenez M.I."/>
            <person name="Paggi R.A."/>
            <person name="Detter J.C."/>
            <person name="Davenport K.W."/>
            <person name="Goodwin L.A."/>
            <person name="Kyrpides N."/>
            <person name="Tapia R."/>
            <person name="Pitluck S."/>
            <person name="Lucas S."/>
            <person name="Woyke T."/>
            <person name="Maupin-Furlow J.A."/>
        </authorList>
    </citation>
    <scope>NUCLEOTIDE SEQUENCE [LARGE SCALE GENOMIC DNA]</scope>
    <source>
        <strain evidence="2">ATCC 43099</strain>
        <strain evidence="4">ATCC 43099 / DSM 3394 / CCM 3739 / CIP 104546 / IAM 13178 / JCM 8861 / NBRC 102185 / NCIMB 2190 / MS3</strain>
    </source>
</reference>
<dbReference type="OrthoDB" id="195563at2157"/>
<protein>
    <submittedName>
        <fullName evidence="2">HTH domain protein</fullName>
    </submittedName>
</protein>